<gene>
    <name evidence="2" type="ORF">HOLleu_40922</name>
</gene>
<dbReference type="AlphaFoldDB" id="A0A9Q1BD67"/>
<organism evidence="2 3">
    <name type="scientific">Holothuria leucospilota</name>
    <name type="common">Black long sea cucumber</name>
    <name type="synonym">Mertensiothuria leucospilota</name>
    <dbReference type="NCBI Taxonomy" id="206669"/>
    <lineage>
        <taxon>Eukaryota</taxon>
        <taxon>Metazoa</taxon>
        <taxon>Echinodermata</taxon>
        <taxon>Eleutherozoa</taxon>
        <taxon>Echinozoa</taxon>
        <taxon>Holothuroidea</taxon>
        <taxon>Aspidochirotacea</taxon>
        <taxon>Aspidochirotida</taxon>
        <taxon>Holothuriidae</taxon>
        <taxon>Holothuria</taxon>
    </lineage>
</organism>
<sequence length="326" mass="36711">MNPASNIIPQNDGNLTQQQPKRLPGSTERIFTAIVQLFCGFFAVFCGVAIILLKPTTNFNDLERYRYNIGDEDYKLERFENTKFGIWGGLIFIATAIPYFFGRNKKCMVGCRSVLWTLASAVIAAGGIGLSVAAINRITYYTSGEACFGADWQLRDKSPCCFYKYYDCNQLDGYVDFYSFMQSSQDYNSLECELKRELSRDTINDCRHEARQLYVSQLMVYGILIATVSVELFASLYGASAALMAFCSCKCCCGRQNTPRYTCSSNHSVVNDGCNIFTVFPTVAFQHPEPETINTTQIPQISRPQYVSPQRLLGRPQNTMYGIPNM</sequence>
<evidence type="ECO:0000313" key="2">
    <source>
        <dbReference type="EMBL" id="KAJ8021138.1"/>
    </source>
</evidence>
<protein>
    <submittedName>
        <fullName evidence="2">Uncharacterized protein</fullName>
    </submittedName>
</protein>
<name>A0A9Q1BD67_HOLLE</name>
<accession>A0A9Q1BD67</accession>
<evidence type="ECO:0000256" key="1">
    <source>
        <dbReference type="SAM" id="Phobius"/>
    </source>
</evidence>
<keyword evidence="1" id="KW-1133">Transmembrane helix</keyword>
<dbReference type="Proteomes" id="UP001152320">
    <property type="component" value="Chromosome 22"/>
</dbReference>
<feature type="transmembrane region" description="Helical" evidence="1">
    <location>
        <begin position="84"/>
        <end position="102"/>
    </location>
</feature>
<feature type="transmembrane region" description="Helical" evidence="1">
    <location>
        <begin position="114"/>
        <end position="135"/>
    </location>
</feature>
<feature type="transmembrane region" description="Helical" evidence="1">
    <location>
        <begin position="30"/>
        <end position="53"/>
    </location>
</feature>
<dbReference type="EMBL" id="JAIZAY010000022">
    <property type="protein sequence ID" value="KAJ8021138.1"/>
    <property type="molecule type" value="Genomic_DNA"/>
</dbReference>
<reference evidence="2" key="1">
    <citation type="submission" date="2021-10" db="EMBL/GenBank/DDBJ databases">
        <title>Tropical sea cucumber genome reveals ecological adaptation and Cuvierian tubules defense mechanism.</title>
        <authorList>
            <person name="Chen T."/>
        </authorList>
    </citation>
    <scope>NUCLEOTIDE SEQUENCE</scope>
    <source>
        <strain evidence="2">Nanhai2018</strain>
        <tissue evidence="2">Muscle</tissue>
    </source>
</reference>
<evidence type="ECO:0000313" key="3">
    <source>
        <dbReference type="Proteomes" id="UP001152320"/>
    </source>
</evidence>
<keyword evidence="1" id="KW-0812">Transmembrane</keyword>
<keyword evidence="3" id="KW-1185">Reference proteome</keyword>
<feature type="transmembrane region" description="Helical" evidence="1">
    <location>
        <begin position="218"/>
        <end position="246"/>
    </location>
</feature>
<keyword evidence="1" id="KW-0472">Membrane</keyword>
<proteinExistence type="predicted"/>
<comment type="caution">
    <text evidence="2">The sequence shown here is derived from an EMBL/GenBank/DDBJ whole genome shotgun (WGS) entry which is preliminary data.</text>
</comment>